<dbReference type="SUPFAM" id="SSF55424">
    <property type="entry name" value="FAD/NAD-linked reductases, dimerisation (C-terminal) domain"/>
    <property type="match status" value="1"/>
</dbReference>
<evidence type="ECO:0000256" key="3">
    <source>
        <dbReference type="ARBA" id="ARBA00022827"/>
    </source>
</evidence>
<organism evidence="7 8">
    <name type="scientific">Geodermatophilus ruber</name>
    <dbReference type="NCBI Taxonomy" id="504800"/>
    <lineage>
        <taxon>Bacteria</taxon>
        <taxon>Bacillati</taxon>
        <taxon>Actinomycetota</taxon>
        <taxon>Actinomycetes</taxon>
        <taxon>Geodermatophilales</taxon>
        <taxon>Geodermatophilaceae</taxon>
        <taxon>Geodermatophilus</taxon>
    </lineage>
</organism>
<feature type="domain" description="Reductase C-terminal" evidence="6">
    <location>
        <begin position="321"/>
        <end position="396"/>
    </location>
</feature>
<dbReference type="Pfam" id="PF14759">
    <property type="entry name" value="Reductase_C"/>
    <property type="match status" value="1"/>
</dbReference>
<keyword evidence="2" id="KW-0285">Flavoprotein</keyword>
<dbReference type="EMBL" id="FOSW01000009">
    <property type="protein sequence ID" value="SFL31558.1"/>
    <property type="molecule type" value="Genomic_DNA"/>
</dbReference>
<dbReference type="InterPro" id="IPR028202">
    <property type="entry name" value="Reductase_C"/>
</dbReference>
<dbReference type="InterPro" id="IPR023753">
    <property type="entry name" value="FAD/NAD-binding_dom"/>
</dbReference>
<evidence type="ECO:0000259" key="5">
    <source>
        <dbReference type="Pfam" id="PF07992"/>
    </source>
</evidence>
<dbReference type="STRING" id="504800.SAMN04488085_10999"/>
<dbReference type="PANTHER" id="PTHR43557:SF2">
    <property type="entry name" value="RIESKE DOMAIN-CONTAINING PROTEIN-RELATED"/>
    <property type="match status" value="1"/>
</dbReference>
<dbReference type="PRINTS" id="PR00411">
    <property type="entry name" value="PNDRDTASEI"/>
</dbReference>
<dbReference type="RefSeq" id="WP_091326133.1">
    <property type="nucleotide sequence ID" value="NZ_FOSW01000009.1"/>
</dbReference>
<dbReference type="GO" id="GO:0005737">
    <property type="term" value="C:cytoplasm"/>
    <property type="evidence" value="ECO:0007669"/>
    <property type="project" value="TreeGrafter"/>
</dbReference>
<evidence type="ECO:0000256" key="1">
    <source>
        <dbReference type="ARBA" id="ARBA00001974"/>
    </source>
</evidence>
<dbReference type="InParanoid" id="A0A1I4GNF3"/>
<keyword evidence="7" id="KW-0223">Dioxygenase</keyword>
<dbReference type="Proteomes" id="UP000199152">
    <property type="component" value="Unassembled WGS sequence"/>
</dbReference>
<dbReference type="OrthoDB" id="1145at2"/>
<sequence>MSRTVVVVGSSIGGVRAAQALRSEGFDGRVVLVGEEAQAPYDKPPLSKQFLAGEWDADRTLLLSEEAAERAGIELRLGVAATRLDVAGRQVLLADGSRLDYDAVVIATGAAARPSPWRPGSGVHVVRTLQDSQALQADLQHDGPVVVVGGGFIGAEVAGTARGLGREVTVVDPLPTPIGRVVGPEIGRYFTELHHRHGVSTRFGVGVEEITGSAGDLRVRLTDGTELPAGTVVVGIGAVPNDGWLADSGVPIDNGVLCDEYSRAVDAPDVYAIGDVARWFHPGHREHVRVEHWTNAVEQGMCAAHNITHPDDLRSYRPVEYVWSDQYDWKAQIVGRPTRGTRHELVGDLAGEKPRAAALYTDDTGRLCGAVTVNWPKALAQSRRLVTEGATFDDAMARVSALPPPAARPAPVPAAGGRP</sequence>
<dbReference type="GO" id="GO:0016651">
    <property type="term" value="F:oxidoreductase activity, acting on NAD(P)H"/>
    <property type="evidence" value="ECO:0007669"/>
    <property type="project" value="TreeGrafter"/>
</dbReference>
<dbReference type="SUPFAM" id="SSF51905">
    <property type="entry name" value="FAD/NAD(P)-binding domain"/>
    <property type="match status" value="2"/>
</dbReference>
<dbReference type="Pfam" id="PF07992">
    <property type="entry name" value="Pyr_redox_2"/>
    <property type="match status" value="1"/>
</dbReference>
<dbReference type="InterPro" id="IPR050446">
    <property type="entry name" value="FAD-oxidoreductase/Apoptosis"/>
</dbReference>
<evidence type="ECO:0000256" key="2">
    <source>
        <dbReference type="ARBA" id="ARBA00022630"/>
    </source>
</evidence>
<comment type="cofactor">
    <cofactor evidence="1">
        <name>FAD</name>
        <dbReference type="ChEBI" id="CHEBI:57692"/>
    </cofactor>
</comment>
<dbReference type="PRINTS" id="PR00368">
    <property type="entry name" value="FADPNR"/>
</dbReference>
<dbReference type="AlphaFoldDB" id="A0A1I4GNF3"/>
<accession>A0A1I4GNF3</accession>
<dbReference type="PANTHER" id="PTHR43557">
    <property type="entry name" value="APOPTOSIS-INDUCING FACTOR 1"/>
    <property type="match status" value="1"/>
</dbReference>
<dbReference type="InterPro" id="IPR016156">
    <property type="entry name" value="FAD/NAD-linked_Rdtase_dimer_sf"/>
</dbReference>
<evidence type="ECO:0000256" key="4">
    <source>
        <dbReference type="ARBA" id="ARBA00023002"/>
    </source>
</evidence>
<protein>
    <submittedName>
        <fullName evidence="7">Phthalate 3,4-dioxygenase, ferredoxin reductase subunit</fullName>
    </submittedName>
</protein>
<dbReference type="Gene3D" id="3.30.390.30">
    <property type="match status" value="1"/>
</dbReference>
<keyword evidence="4" id="KW-0560">Oxidoreductase</keyword>
<reference evidence="7 8" key="1">
    <citation type="submission" date="2016-10" db="EMBL/GenBank/DDBJ databases">
        <authorList>
            <person name="de Groot N.N."/>
        </authorList>
    </citation>
    <scope>NUCLEOTIDE SEQUENCE [LARGE SCALE GENOMIC DNA]</scope>
    <source>
        <strain evidence="7 8">DSM 45317</strain>
    </source>
</reference>
<dbReference type="InterPro" id="IPR036188">
    <property type="entry name" value="FAD/NAD-bd_sf"/>
</dbReference>
<feature type="domain" description="FAD/NAD(P)-binding" evidence="5">
    <location>
        <begin position="4"/>
        <end position="300"/>
    </location>
</feature>
<evidence type="ECO:0000259" key="6">
    <source>
        <dbReference type="Pfam" id="PF14759"/>
    </source>
</evidence>
<proteinExistence type="predicted"/>
<name>A0A1I4GNF3_9ACTN</name>
<keyword evidence="3" id="KW-0274">FAD</keyword>
<keyword evidence="8" id="KW-1185">Reference proteome</keyword>
<evidence type="ECO:0000313" key="8">
    <source>
        <dbReference type="Proteomes" id="UP000199152"/>
    </source>
</evidence>
<dbReference type="Gene3D" id="3.50.50.60">
    <property type="entry name" value="FAD/NAD(P)-binding domain"/>
    <property type="match status" value="2"/>
</dbReference>
<evidence type="ECO:0000313" key="7">
    <source>
        <dbReference type="EMBL" id="SFL31558.1"/>
    </source>
</evidence>
<gene>
    <name evidence="7" type="ORF">SAMN04488085_10999</name>
</gene>
<dbReference type="GO" id="GO:0051213">
    <property type="term" value="F:dioxygenase activity"/>
    <property type="evidence" value="ECO:0007669"/>
    <property type="project" value="UniProtKB-KW"/>
</dbReference>